<feature type="region of interest" description="Disordered" evidence="6">
    <location>
        <begin position="198"/>
        <end position="230"/>
    </location>
</feature>
<dbReference type="InterPro" id="IPR036852">
    <property type="entry name" value="Peptidase_S8/S53_dom_sf"/>
</dbReference>
<feature type="compositionally biased region" description="Basic and acidic residues" evidence="6">
    <location>
        <begin position="198"/>
        <end position="223"/>
    </location>
</feature>
<dbReference type="PROSITE" id="PS00137">
    <property type="entry name" value="SUBTILASE_HIS"/>
    <property type="match status" value="1"/>
</dbReference>
<evidence type="ECO:0000259" key="7">
    <source>
        <dbReference type="Pfam" id="PF00082"/>
    </source>
</evidence>
<evidence type="ECO:0000256" key="3">
    <source>
        <dbReference type="ARBA" id="ARBA00022801"/>
    </source>
</evidence>
<comment type="similarity">
    <text evidence="1 5">Belongs to the peptidase S8 family.</text>
</comment>
<dbReference type="GO" id="GO:0006508">
    <property type="term" value="P:proteolysis"/>
    <property type="evidence" value="ECO:0007669"/>
    <property type="project" value="UniProtKB-KW"/>
</dbReference>
<dbReference type="PANTHER" id="PTHR43806">
    <property type="entry name" value="PEPTIDASE S8"/>
    <property type="match status" value="1"/>
</dbReference>
<name>A0A328AMB1_9CAUL</name>
<dbReference type="AlphaFoldDB" id="A0A328AMB1"/>
<dbReference type="InterPro" id="IPR050131">
    <property type="entry name" value="Peptidase_S8_subtilisin-like"/>
</dbReference>
<evidence type="ECO:0000256" key="1">
    <source>
        <dbReference type="ARBA" id="ARBA00011073"/>
    </source>
</evidence>
<dbReference type="PANTHER" id="PTHR43806:SF11">
    <property type="entry name" value="CEREVISIN-RELATED"/>
    <property type="match status" value="1"/>
</dbReference>
<dbReference type="Proteomes" id="UP000249254">
    <property type="component" value="Unassembled WGS sequence"/>
</dbReference>
<dbReference type="InterPro" id="IPR015500">
    <property type="entry name" value="Peptidase_S8_subtilisin-rel"/>
</dbReference>
<evidence type="ECO:0000313" key="8">
    <source>
        <dbReference type="EMBL" id="RAK55126.1"/>
    </source>
</evidence>
<evidence type="ECO:0000256" key="5">
    <source>
        <dbReference type="PROSITE-ProRule" id="PRU01240"/>
    </source>
</evidence>
<gene>
    <name evidence="8" type="ORF">DJ017_11645</name>
</gene>
<sequence length="616" mass="61834">MALPRRPEPQIERKSRPMNMVWLLKLAAFAAALNLCGASPILAEDGGHARGGDDHGPAGLPGLPIGGGGATPGGAIGGGLSGGVGGPGGLGGGPRLGGGGGGGGSVSPLSPNSSLGTGFHRADDSREATYGPGAGSREGSALGPGAGWGGDRRGPDRAPIRTFDDPGPGPGLTLRREVEDLPDHASDTARAIRAEAREMENKGREVREKAADEIREAKGKSEESAVSEVSDLTQARKAQVRELLQFHRDVVEPDNLGRPVVRGEILALSPSSAAIAKAERAGFRIRSDETLPGLGVRNVVLLGPRGISAVEALNRLRALDPAGRYDFNHIYQESGAVKARAAAPARASGPAAPTARGVRVGLVDGGVAAAQPALSGSKLVQRGFAPGGLKPSAHGTAVASLIAGRSGRFRGAAPGATLYVADVYGSTAAGGSADAIARGLGWLAQTGAPVINVSLVGPPNILLEAAVKALIAQGHVVVAAVGNDGPAAPPLYPAGYPGVVAVTGVDLRRRILPEASRGAHVDFAAPGSDMAAAGVDGGFVAVRGTSFAAPLAAGLLARLTPRIDPLAASHAVAALGRQALDLGPKGPDPLYGHGIVALELRTIPSEVQARLTLRGP</sequence>
<accession>A0A328AMB1</accession>
<organism evidence="8 9">
    <name type="scientific">Phenylobacterium soli</name>
    <dbReference type="NCBI Taxonomy" id="2170551"/>
    <lineage>
        <taxon>Bacteria</taxon>
        <taxon>Pseudomonadati</taxon>
        <taxon>Pseudomonadota</taxon>
        <taxon>Alphaproteobacteria</taxon>
        <taxon>Caulobacterales</taxon>
        <taxon>Caulobacteraceae</taxon>
        <taxon>Phenylobacterium</taxon>
    </lineage>
</organism>
<feature type="region of interest" description="Disordered" evidence="6">
    <location>
        <begin position="47"/>
        <end position="172"/>
    </location>
</feature>
<dbReference type="Gene3D" id="3.40.50.200">
    <property type="entry name" value="Peptidase S8/S53 domain"/>
    <property type="match status" value="1"/>
</dbReference>
<protein>
    <recommendedName>
        <fullName evidence="7">Peptidase S8/S53 domain-containing protein</fullName>
    </recommendedName>
</protein>
<feature type="active site" description="Charge relay system" evidence="5">
    <location>
        <position position="546"/>
    </location>
</feature>
<feature type="compositionally biased region" description="Basic and acidic residues" evidence="6">
    <location>
        <begin position="150"/>
        <end position="164"/>
    </location>
</feature>
<reference evidence="9" key="1">
    <citation type="submission" date="2018-05" db="EMBL/GenBank/DDBJ databases">
        <authorList>
            <person name="Li X."/>
        </authorList>
    </citation>
    <scope>NUCLEOTIDE SEQUENCE [LARGE SCALE GENOMIC DNA]</scope>
    <source>
        <strain evidence="9">LX32</strain>
    </source>
</reference>
<keyword evidence="9" id="KW-1185">Reference proteome</keyword>
<dbReference type="InterPro" id="IPR000209">
    <property type="entry name" value="Peptidase_S8/S53_dom"/>
</dbReference>
<dbReference type="InterPro" id="IPR022398">
    <property type="entry name" value="Peptidase_S8_His-AS"/>
</dbReference>
<feature type="compositionally biased region" description="Gly residues" evidence="6">
    <location>
        <begin position="132"/>
        <end position="149"/>
    </location>
</feature>
<dbReference type="RefSeq" id="WP_111528874.1">
    <property type="nucleotide sequence ID" value="NZ_QFYQ01000001.1"/>
</dbReference>
<evidence type="ECO:0000256" key="2">
    <source>
        <dbReference type="ARBA" id="ARBA00022670"/>
    </source>
</evidence>
<keyword evidence="3 5" id="KW-0378">Hydrolase</keyword>
<feature type="active site" description="Charge relay system" evidence="5">
    <location>
        <position position="364"/>
    </location>
</feature>
<dbReference type="SUPFAM" id="SSF52743">
    <property type="entry name" value="Subtilisin-like"/>
    <property type="match status" value="1"/>
</dbReference>
<keyword evidence="2 5" id="KW-0645">Protease</keyword>
<dbReference type="GO" id="GO:0004252">
    <property type="term" value="F:serine-type endopeptidase activity"/>
    <property type="evidence" value="ECO:0007669"/>
    <property type="project" value="UniProtKB-UniRule"/>
</dbReference>
<feature type="active site" description="Charge relay system" evidence="5">
    <location>
        <position position="394"/>
    </location>
</feature>
<dbReference type="PROSITE" id="PS00138">
    <property type="entry name" value="SUBTILASE_SER"/>
    <property type="match status" value="1"/>
</dbReference>
<dbReference type="OrthoDB" id="5405281at2"/>
<feature type="compositionally biased region" description="Basic and acidic residues" evidence="6">
    <location>
        <begin position="47"/>
        <end position="56"/>
    </location>
</feature>
<feature type="domain" description="Peptidase S8/S53" evidence="7">
    <location>
        <begin position="356"/>
        <end position="594"/>
    </location>
</feature>
<feature type="compositionally biased region" description="Low complexity" evidence="6">
    <location>
        <begin position="106"/>
        <end position="116"/>
    </location>
</feature>
<proteinExistence type="inferred from homology"/>
<evidence type="ECO:0000313" key="9">
    <source>
        <dbReference type="Proteomes" id="UP000249254"/>
    </source>
</evidence>
<feature type="compositionally biased region" description="Gly residues" evidence="6">
    <location>
        <begin position="64"/>
        <end position="105"/>
    </location>
</feature>
<dbReference type="InterPro" id="IPR023828">
    <property type="entry name" value="Peptidase_S8_Ser-AS"/>
</dbReference>
<dbReference type="Pfam" id="PF00082">
    <property type="entry name" value="Peptidase_S8"/>
    <property type="match status" value="1"/>
</dbReference>
<evidence type="ECO:0000256" key="4">
    <source>
        <dbReference type="ARBA" id="ARBA00022825"/>
    </source>
</evidence>
<keyword evidence="4 5" id="KW-0720">Serine protease</keyword>
<dbReference type="CDD" id="cd05561">
    <property type="entry name" value="Peptidases_S8_4"/>
    <property type="match status" value="1"/>
</dbReference>
<dbReference type="EMBL" id="QFYQ01000001">
    <property type="protein sequence ID" value="RAK55126.1"/>
    <property type="molecule type" value="Genomic_DNA"/>
</dbReference>
<dbReference type="PROSITE" id="PS51892">
    <property type="entry name" value="SUBTILASE"/>
    <property type="match status" value="1"/>
</dbReference>
<dbReference type="PRINTS" id="PR00723">
    <property type="entry name" value="SUBTILISIN"/>
</dbReference>
<comment type="caution">
    <text evidence="8">The sequence shown here is derived from an EMBL/GenBank/DDBJ whole genome shotgun (WGS) entry which is preliminary data.</text>
</comment>
<evidence type="ECO:0000256" key="6">
    <source>
        <dbReference type="SAM" id="MobiDB-lite"/>
    </source>
</evidence>